<keyword evidence="3" id="KW-0547">Nucleotide-binding</keyword>
<dbReference type="SUPFAM" id="SSF53613">
    <property type="entry name" value="Ribokinase-like"/>
    <property type="match status" value="1"/>
</dbReference>
<evidence type="ECO:0000313" key="7">
    <source>
        <dbReference type="EMBL" id="AFP40996.1"/>
    </source>
</evidence>
<dbReference type="InterPro" id="IPR030830">
    <property type="entry name" value="Myo_inos_IolC"/>
</dbReference>
<dbReference type="PANTHER" id="PTHR43085">
    <property type="entry name" value="HEXOKINASE FAMILY MEMBER"/>
    <property type="match status" value="1"/>
</dbReference>
<dbReference type="KEGG" id="msg:MSMEI_4542"/>
<evidence type="ECO:0000256" key="1">
    <source>
        <dbReference type="ARBA" id="ARBA00010688"/>
    </source>
</evidence>
<reference evidence="7 8" key="2">
    <citation type="journal article" date="2009" name="Genome Res.">
        <title>Ortho-proteogenomics: multiple proteomes investigation through orthology and a new MS-based protocol.</title>
        <authorList>
            <person name="Gallien S."/>
            <person name="Perrodou E."/>
            <person name="Carapito C."/>
            <person name="Deshayes C."/>
            <person name="Reyrat J.M."/>
            <person name="Van Dorsselaer A."/>
            <person name="Poch O."/>
            <person name="Schaeffer C."/>
            <person name="Lecompte O."/>
        </authorList>
    </citation>
    <scope>NUCLEOTIDE SEQUENCE [LARGE SCALE GENOMIC DNA]</scope>
    <source>
        <strain evidence="8">ATCC 700084 / mc(2)155</strain>
    </source>
</reference>
<keyword evidence="4" id="KW-0418">Kinase</keyword>
<evidence type="ECO:0000259" key="6">
    <source>
        <dbReference type="Pfam" id="PF00294"/>
    </source>
</evidence>
<dbReference type="EMBL" id="CP001663">
    <property type="protein sequence ID" value="AFP40996.1"/>
    <property type="molecule type" value="Genomic_DNA"/>
</dbReference>
<dbReference type="InterPro" id="IPR002139">
    <property type="entry name" value="Ribo/fructo_kinase"/>
</dbReference>
<name>I7GCN0_MYCS2</name>
<gene>
    <name evidence="7" type="ordered locus">MSMEI_4542</name>
</gene>
<dbReference type="PANTHER" id="PTHR43085:SF49">
    <property type="entry name" value="5-DEHYDRO-2-DEOXYGLUCONOKINASE"/>
    <property type="match status" value="1"/>
</dbReference>
<comment type="similarity">
    <text evidence="1">Belongs to the carbohydrate kinase PfkB family.</text>
</comment>
<dbReference type="Proteomes" id="UP000006158">
    <property type="component" value="Chromosome"/>
</dbReference>
<evidence type="ECO:0000256" key="2">
    <source>
        <dbReference type="ARBA" id="ARBA00022679"/>
    </source>
</evidence>
<keyword evidence="5" id="KW-0067">ATP-binding</keyword>
<organism evidence="7 8">
    <name type="scientific">Mycolicibacterium smegmatis (strain ATCC 700084 / mc(2)155)</name>
    <name type="common">Mycobacterium smegmatis</name>
    <dbReference type="NCBI Taxonomy" id="246196"/>
    <lineage>
        <taxon>Bacteria</taxon>
        <taxon>Bacillati</taxon>
        <taxon>Actinomycetota</taxon>
        <taxon>Actinomycetes</taxon>
        <taxon>Mycobacteriales</taxon>
        <taxon>Mycobacteriaceae</taxon>
        <taxon>Mycolicibacterium</taxon>
    </lineage>
</organism>
<dbReference type="Gene3D" id="3.40.1190.20">
    <property type="match status" value="1"/>
</dbReference>
<keyword evidence="2 7" id="KW-0808">Transferase</keyword>
<evidence type="ECO:0000256" key="5">
    <source>
        <dbReference type="ARBA" id="ARBA00022840"/>
    </source>
</evidence>
<dbReference type="CDD" id="cd01166">
    <property type="entry name" value="KdgK"/>
    <property type="match status" value="1"/>
</dbReference>
<dbReference type="InterPro" id="IPR050306">
    <property type="entry name" value="PfkB_Carbo_kinase"/>
</dbReference>
<dbReference type="GO" id="GO:0008865">
    <property type="term" value="F:fructokinase activity"/>
    <property type="evidence" value="ECO:0007669"/>
    <property type="project" value="UniProtKB-EC"/>
</dbReference>
<accession>I7GCN0</accession>
<dbReference type="PATRIC" id="fig|246196.56.peg.4647"/>
<dbReference type="Gene3D" id="2.20.150.10">
    <property type="entry name" value="putative 5-dehydro-2- deoxygluconokinase"/>
    <property type="match status" value="1"/>
</dbReference>
<dbReference type="Pfam" id="PF00294">
    <property type="entry name" value="PfkB"/>
    <property type="match status" value="1"/>
</dbReference>
<evidence type="ECO:0000313" key="8">
    <source>
        <dbReference type="Proteomes" id="UP000006158"/>
    </source>
</evidence>
<feature type="domain" description="Carbohydrate kinase PfkB" evidence="6">
    <location>
        <begin position="38"/>
        <end position="335"/>
    </location>
</feature>
<dbReference type="NCBIfam" id="TIGR04382">
    <property type="entry name" value="myo_inos_iolC_N"/>
    <property type="match status" value="1"/>
</dbReference>
<proteinExistence type="inferred from homology"/>
<dbReference type="EC" id="2.7.1.4" evidence="7"/>
<dbReference type="InterPro" id="IPR023314">
    <property type="entry name" value="Myo_inos_IolC-like_sf"/>
</dbReference>
<dbReference type="InterPro" id="IPR029056">
    <property type="entry name" value="Ribokinase-like"/>
</dbReference>
<dbReference type="InterPro" id="IPR011611">
    <property type="entry name" value="PfkB_dom"/>
</dbReference>
<protein>
    <submittedName>
        <fullName evidence="7">PfkB domain protein</fullName>
        <ecNumber evidence="7">2.7.1.4</ecNumber>
    </submittedName>
</protein>
<evidence type="ECO:0000256" key="4">
    <source>
        <dbReference type="ARBA" id="ARBA00022777"/>
    </source>
</evidence>
<dbReference type="GO" id="GO:0005524">
    <property type="term" value="F:ATP binding"/>
    <property type="evidence" value="ECO:0007669"/>
    <property type="project" value="UniProtKB-KW"/>
</dbReference>
<reference evidence="7 8" key="1">
    <citation type="journal article" date="2007" name="Genome Biol.">
        <title>Interrupted coding sequences in Mycobacterium smegmatis: authentic mutations or sequencing errors?</title>
        <authorList>
            <person name="Deshayes C."/>
            <person name="Perrodou E."/>
            <person name="Gallien S."/>
            <person name="Euphrasie D."/>
            <person name="Schaeffer C."/>
            <person name="Van-Dorsselaer A."/>
            <person name="Poch O."/>
            <person name="Lecompte O."/>
            <person name="Reyrat J.M."/>
        </authorList>
    </citation>
    <scope>NUCLEOTIDE SEQUENCE [LARGE SCALE GENOMIC DNA]</scope>
    <source>
        <strain evidence="8">ATCC 700084 / mc(2)155</strain>
    </source>
</reference>
<dbReference type="PRINTS" id="PR00990">
    <property type="entry name" value="RIBOKINASE"/>
</dbReference>
<sequence length="353" mass="37386">MAGSTVEAMPGACTPPGLAGAHPDLESIVTNSPTPQLDVLALGRCGVDVYPLQIGVGLEEVESFGKFLGGSAANVTVAAARLGNSAGLISGVGDDPFGRYVRNELARLGVDNRFVATYGEYPTPVTFCEIFPPDNFPLYFYRKPSAPDLQIRAEQIDADAVRDARLYWSTVTGLCEEPSRSAHFAAWEARQRAPLTVLDLDYRPMFWESPAAATEVVQRALQHVTIAVGNREECEIAVGETNPHRAAEALLDLGVELAIVKQGPRGVLGKTRHSSVTVPPNEVDVVNGLGAGDAFGGSLIHGLLHDWPLEKTLRYANAAGAIVASRLECSTAMPTAAEVAALAEQTASEAVNV</sequence>
<evidence type="ECO:0000256" key="3">
    <source>
        <dbReference type="ARBA" id="ARBA00022741"/>
    </source>
</evidence>
<dbReference type="AlphaFoldDB" id="I7GCN0"/>